<dbReference type="GO" id="GO:0009042">
    <property type="term" value="F:valine-pyruvate transaminase activity"/>
    <property type="evidence" value="ECO:0007669"/>
    <property type="project" value="UniProtKB-EC"/>
</dbReference>
<keyword evidence="7" id="KW-1185">Reference proteome</keyword>
<dbReference type="InterPro" id="IPR004839">
    <property type="entry name" value="Aminotransferase_I/II_large"/>
</dbReference>
<dbReference type="NCBIfam" id="NF006964">
    <property type="entry name" value="PRK09440.1-2"/>
    <property type="match status" value="1"/>
</dbReference>
<dbReference type="Gene3D" id="3.40.640.10">
    <property type="entry name" value="Type I PLP-dependent aspartate aminotransferase-like (Major domain)"/>
    <property type="match status" value="1"/>
</dbReference>
<evidence type="ECO:0000256" key="4">
    <source>
        <dbReference type="ARBA" id="ARBA00022898"/>
    </source>
</evidence>
<comment type="caution">
    <text evidence="6">The sequence shown here is derived from an EMBL/GenBank/DDBJ whole genome shotgun (WGS) entry which is preliminary data.</text>
</comment>
<keyword evidence="4" id="KW-0663">Pyridoxal phosphate</keyword>
<dbReference type="GO" id="GO:0030170">
    <property type="term" value="F:pyridoxal phosphate binding"/>
    <property type="evidence" value="ECO:0007669"/>
    <property type="project" value="InterPro"/>
</dbReference>
<organism evidence="6 7">
    <name type="scientific">Luteolibacter yonseiensis</name>
    <dbReference type="NCBI Taxonomy" id="1144680"/>
    <lineage>
        <taxon>Bacteria</taxon>
        <taxon>Pseudomonadati</taxon>
        <taxon>Verrucomicrobiota</taxon>
        <taxon>Verrucomicrobiia</taxon>
        <taxon>Verrucomicrobiales</taxon>
        <taxon>Verrucomicrobiaceae</taxon>
        <taxon>Luteolibacter</taxon>
    </lineage>
</organism>
<accession>A0A934V6W4</accession>
<evidence type="ECO:0000256" key="1">
    <source>
        <dbReference type="ARBA" id="ARBA00001933"/>
    </source>
</evidence>
<evidence type="ECO:0000313" key="6">
    <source>
        <dbReference type="EMBL" id="MBK1815482.1"/>
    </source>
</evidence>
<reference evidence="6" key="1">
    <citation type="submission" date="2021-01" db="EMBL/GenBank/DDBJ databases">
        <title>Modified the classification status of verrucomicrobia.</title>
        <authorList>
            <person name="Feng X."/>
        </authorList>
    </citation>
    <scope>NUCLEOTIDE SEQUENCE</scope>
    <source>
        <strain evidence="6">JCM 18052</strain>
    </source>
</reference>
<sequence>MSYEFSEFGRHLGCGSGIEELMDDLGHAIASGGPDLKMLGGGQPARIPEMNAVWRRRLEELMEEDGGLQRSLTSYDPPRGNPHFLQAVATLFRETFCWKLGPENVAVTSGGQTAFYFLFNLLAGKMPDDSRRKILLPLVPEYIGYANQGVGGDLFRAVPPLIEKTAPHEFKYRVDFDALEVTPDIAAICVSRPTNPTGNVLTDEEIARLSSIAKENNIPLIIDNAYGAPFPGIIFADATPFWDTHVVLTYSLSKIGLPGTRTGIVIGPPELIRALGSMSAIAGLSNPNIGQQITLPLIRSGEILSLSREVVRPFYQEKCNLARQAAVDAFGDDIEWYMHRSEGALFLWFWFPQLKITSQELYERLKKREVLVIPGQHFFFGLDDEGWPHRHQCIRVSYAMDEAVVRAGLRIIAEEVRGA</sequence>
<dbReference type="SUPFAM" id="SSF53383">
    <property type="entry name" value="PLP-dependent transferases"/>
    <property type="match status" value="1"/>
</dbReference>
<feature type="domain" description="Aminotransferase class I/classII large" evidence="5">
    <location>
        <begin position="66"/>
        <end position="410"/>
    </location>
</feature>
<keyword evidence="2 6" id="KW-0032">Aminotransferase</keyword>
<dbReference type="AlphaFoldDB" id="A0A934V6W4"/>
<dbReference type="InterPro" id="IPR015421">
    <property type="entry name" value="PyrdxlP-dep_Trfase_major"/>
</dbReference>
<dbReference type="Proteomes" id="UP000600139">
    <property type="component" value="Unassembled WGS sequence"/>
</dbReference>
<comment type="cofactor">
    <cofactor evidence="1">
        <name>pyridoxal 5'-phosphate</name>
        <dbReference type="ChEBI" id="CHEBI:597326"/>
    </cofactor>
</comment>
<protein>
    <submittedName>
        <fullName evidence="6">Valine--pyruvate transaminase</fullName>
        <ecNumber evidence="6">2.6.1.66</ecNumber>
    </submittedName>
</protein>
<dbReference type="Pfam" id="PF00155">
    <property type="entry name" value="Aminotran_1_2"/>
    <property type="match status" value="1"/>
</dbReference>
<dbReference type="GO" id="GO:0005829">
    <property type="term" value="C:cytosol"/>
    <property type="evidence" value="ECO:0007669"/>
    <property type="project" value="TreeGrafter"/>
</dbReference>
<keyword evidence="3 6" id="KW-0808">Transferase</keyword>
<dbReference type="GO" id="GO:1901605">
    <property type="term" value="P:alpha-amino acid metabolic process"/>
    <property type="evidence" value="ECO:0007669"/>
    <property type="project" value="TreeGrafter"/>
</dbReference>
<dbReference type="InterPro" id="IPR050859">
    <property type="entry name" value="Class-I_PLP-dep_aminotransf"/>
</dbReference>
<dbReference type="CDD" id="cd00609">
    <property type="entry name" value="AAT_like"/>
    <property type="match status" value="1"/>
</dbReference>
<dbReference type="PANTHER" id="PTHR42790">
    <property type="entry name" value="AMINOTRANSFERASE"/>
    <property type="match status" value="1"/>
</dbReference>
<gene>
    <name evidence="6" type="ORF">JIN84_07645</name>
</gene>
<dbReference type="EMBL" id="JAENIK010000008">
    <property type="protein sequence ID" value="MBK1815482.1"/>
    <property type="molecule type" value="Genomic_DNA"/>
</dbReference>
<evidence type="ECO:0000256" key="2">
    <source>
        <dbReference type="ARBA" id="ARBA00022576"/>
    </source>
</evidence>
<dbReference type="EC" id="2.6.1.66" evidence="6"/>
<dbReference type="InterPro" id="IPR015424">
    <property type="entry name" value="PyrdxlP-dep_Trfase"/>
</dbReference>
<dbReference type="RefSeq" id="WP_200350442.1">
    <property type="nucleotide sequence ID" value="NZ_BAABHZ010000012.1"/>
</dbReference>
<evidence type="ECO:0000256" key="3">
    <source>
        <dbReference type="ARBA" id="ARBA00022679"/>
    </source>
</evidence>
<dbReference type="NCBIfam" id="NF006967">
    <property type="entry name" value="PRK09440.1-5"/>
    <property type="match status" value="1"/>
</dbReference>
<evidence type="ECO:0000313" key="7">
    <source>
        <dbReference type="Proteomes" id="UP000600139"/>
    </source>
</evidence>
<name>A0A934V6W4_9BACT</name>
<evidence type="ECO:0000259" key="5">
    <source>
        <dbReference type="Pfam" id="PF00155"/>
    </source>
</evidence>
<dbReference type="PANTHER" id="PTHR42790:SF4">
    <property type="entry name" value="VALINE--PYRUVATE AMINOTRANSFERASE"/>
    <property type="match status" value="1"/>
</dbReference>
<proteinExistence type="predicted"/>